<dbReference type="AlphaFoldDB" id="A0A9X1QP66"/>
<evidence type="ECO:0000313" key="8">
    <source>
        <dbReference type="EMBL" id="MCF4006789.1"/>
    </source>
</evidence>
<dbReference type="GO" id="GO:0005886">
    <property type="term" value="C:plasma membrane"/>
    <property type="evidence" value="ECO:0007669"/>
    <property type="project" value="UniProtKB-SubCell"/>
</dbReference>
<feature type="transmembrane region" description="Helical" evidence="6">
    <location>
        <begin position="125"/>
        <end position="149"/>
    </location>
</feature>
<sequence length="198" mass="20929">MGIIILPILLSVLVAVPLGWVASRSARWGGLIAQLCQLVYVVPILAMMVLFPALVGLPLRSPWTLSAVLTVYGVALLVRTAMEAFHSVPSEQVEVARACGYSRWQRVWGVHVPLAAPVVVSGVRIVAMSTIAMASMGAVVGIPSLGSLLTDGFQRGLLGEVMVGIVSIMLLALLVDGLIMVGSRLLFPWARGRHGGAQ</sequence>
<dbReference type="PANTHER" id="PTHR30177">
    <property type="entry name" value="GLYCINE BETAINE/L-PROLINE TRANSPORT SYSTEM PERMEASE PROTEIN PROW"/>
    <property type="match status" value="1"/>
</dbReference>
<dbReference type="InterPro" id="IPR051204">
    <property type="entry name" value="ABC_transp_perm/SBD"/>
</dbReference>
<gene>
    <name evidence="8" type="ORF">L1O03_06295</name>
</gene>
<protein>
    <submittedName>
        <fullName evidence="8">ABC transporter permease subunit</fullName>
    </submittedName>
</protein>
<comment type="similarity">
    <text evidence="6">Belongs to the binding-protein-dependent transport system permease family.</text>
</comment>
<evidence type="ECO:0000313" key="9">
    <source>
        <dbReference type="Proteomes" id="UP001139336"/>
    </source>
</evidence>
<dbReference type="CDD" id="cd06261">
    <property type="entry name" value="TM_PBP2"/>
    <property type="match status" value="1"/>
</dbReference>
<reference evidence="8" key="1">
    <citation type="submission" date="2022-01" db="EMBL/GenBank/DDBJ databases">
        <title>Corynebacterium sp. nov isolated from isolated from the feces of the greater white-fronted geese (Anser albifrons) at Poyang Lake, PR China.</title>
        <authorList>
            <person name="Liu Q."/>
        </authorList>
    </citation>
    <scope>NUCLEOTIDE SEQUENCE</scope>
    <source>
        <strain evidence="8">JCM 32435</strain>
    </source>
</reference>
<dbReference type="InterPro" id="IPR000515">
    <property type="entry name" value="MetI-like"/>
</dbReference>
<dbReference type="Pfam" id="PF00528">
    <property type="entry name" value="BPD_transp_1"/>
    <property type="match status" value="1"/>
</dbReference>
<evidence type="ECO:0000256" key="4">
    <source>
        <dbReference type="ARBA" id="ARBA00022989"/>
    </source>
</evidence>
<dbReference type="PANTHER" id="PTHR30177:SF4">
    <property type="entry name" value="OSMOPROTECTANT IMPORT PERMEASE PROTEIN OSMW"/>
    <property type="match status" value="1"/>
</dbReference>
<feature type="transmembrane region" description="Helical" evidence="6">
    <location>
        <begin position="63"/>
        <end position="82"/>
    </location>
</feature>
<evidence type="ECO:0000256" key="5">
    <source>
        <dbReference type="ARBA" id="ARBA00023136"/>
    </source>
</evidence>
<accession>A0A9X1QP66</accession>
<keyword evidence="5 6" id="KW-0472">Membrane</keyword>
<keyword evidence="9" id="KW-1185">Reference proteome</keyword>
<evidence type="ECO:0000256" key="3">
    <source>
        <dbReference type="ARBA" id="ARBA00022692"/>
    </source>
</evidence>
<dbReference type="GO" id="GO:0031460">
    <property type="term" value="P:glycine betaine transport"/>
    <property type="evidence" value="ECO:0007669"/>
    <property type="project" value="TreeGrafter"/>
</dbReference>
<comment type="subcellular location">
    <subcellularLocation>
        <location evidence="6">Cell membrane</location>
        <topology evidence="6">Multi-pass membrane protein</topology>
    </subcellularLocation>
    <subcellularLocation>
        <location evidence="1">Membrane</location>
        <topology evidence="1">Multi-pass membrane protein</topology>
    </subcellularLocation>
</comment>
<feature type="transmembrane region" description="Helical" evidence="6">
    <location>
        <begin position="161"/>
        <end position="181"/>
    </location>
</feature>
<evidence type="ECO:0000256" key="6">
    <source>
        <dbReference type="RuleBase" id="RU363032"/>
    </source>
</evidence>
<dbReference type="Gene3D" id="1.10.3720.10">
    <property type="entry name" value="MetI-like"/>
    <property type="match status" value="1"/>
</dbReference>
<dbReference type="Proteomes" id="UP001139336">
    <property type="component" value="Unassembled WGS sequence"/>
</dbReference>
<comment type="caution">
    <text evidence="8">The sequence shown here is derived from an EMBL/GenBank/DDBJ whole genome shotgun (WGS) entry which is preliminary data.</text>
</comment>
<dbReference type="EMBL" id="JAKGSI010000003">
    <property type="protein sequence ID" value="MCF4006789.1"/>
    <property type="molecule type" value="Genomic_DNA"/>
</dbReference>
<name>A0A9X1QP66_9CORY</name>
<evidence type="ECO:0000256" key="1">
    <source>
        <dbReference type="ARBA" id="ARBA00004141"/>
    </source>
</evidence>
<dbReference type="InterPro" id="IPR035906">
    <property type="entry name" value="MetI-like_sf"/>
</dbReference>
<keyword evidence="3 6" id="KW-0812">Transmembrane</keyword>
<feature type="transmembrane region" description="Helical" evidence="6">
    <location>
        <begin position="31"/>
        <end position="51"/>
    </location>
</feature>
<evidence type="ECO:0000259" key="7">
    <source>
        <dbReference type="PROSITE" id="PS50928"/>
    </source>
</evidence>
<evidence type="ECO:0000256" key="2">
    <source>
        <dbReference type="ARBA" id="ARBA00022448"/>
    </source>
</evidence>
<keyword evidence="2 6" id="KW-0813">Transport</keyword>
<proteinExistence type="inferred from homology"/>
<organism evidence="8 9">
    <name type="scientific">Corynebacterium uropygiale</name>
    <dbReference type="NCBI Taxonomy" id="1775911"/>
    <lineage>
        <taxon>Bacteria</taxon>
        <taxon>Bacillati</taxon>
        <taxon>Actinomycetota</taxon>
        <taxon>Actinomycetes</taxon>
        <taxon>Mycobacteriales</taxon>
        <taxon>Corynebacteriaceae</taxon>
        <taxon>Corynebacterium</taxon>
    </lineage>
</organism>
<dbReference type="SUPFAM" id="SSF161098">
    <property type="entry name" value="MetI-like"/>
    <property type="match status" value="1"/>
</dbReference>
<feature type="domain" description="ABC transmembrane type-1" evidence="7">
    <location>
        <begin position="1"/>
        <end position="179"/>
    </location>
</feature>
<dbReference type="GO" id="GO:0055085">
    <property type="term" value="P:transmembrane transport"/>
    <property type="evidence" value="ECO:0007669"/>
    <property type="project" value="InterPro"/>
</dbReference>
<keyword evidence="4 6" id="KW-1133">Transmembrane helix</keyword>
<dbReference type="PROSITE" id="PS50928">
    <property type="entry name" value="ABC_TM1"/>
    <property type="match status" value="1"/>
</dbReference>